<comment type="caution">
    <text evidence="2">The sequence shown here is derived from an EMBL/GenBank/DDBJ whole genome shotgun (WGS) entry which is preliminary data.</text>
</comment>
<keyword evidence="3" id="KW-1185">Reference proteome</keyword>
<dbReference type="Gramene" id="TVU24026">
    <property type="protein sequence ID" value="TVU24026"/>
    <property type="gene ID" value="EJB05_26418"/>
</dbReference>
<name>A0A5J9UKG6_9POAL</name>
<keyword evidence="1" id="KW-0472">Membrane</keyword>
<gene>
    <name evidence="2" type="ORF">EJB05_26418</name>
</gene>
<keyword evidence="1" id="KW-0812">Transmembrane</keyword>
<dbReference type="AlphaFoldDB" id="A0A5J9UKG6"/>
<sequence length="86" mass="9232">MTFISLANTISMAGCFFLYASTAVAALGVRVREAAGDQGPDLGGHGGALCQDEFDDLHKDDGVIRDAQRRYDLATEVDKTQCIHDV</sequence>
<keyword evidence="1" id="KW-1133">Transmembrane helix</keyword>
<dbReference type="EMBL" id="RWGY01000013">
    <property type="protein sequence ID" value="TVU24026.1"/>
    <property type="molecule type" value="Genomic_DNA"/>
</dbReference>
<dbReference type="Proteomes" id="UP000324897">
    <property type="component" value="Chromosome 2"/>
</dbReference>
<protein>
    <submittedName>
        <fullName evidence="2">Uncharacterized protein</fullName>
    </submittedName>
</protein>
<evidence type="ECO:0000313" key="2">
    <source>
        <dbReference type="EMBL" id="TVU24026.1"/>
    </source>
</evidence>
<evidence type="ECO:0000313" key="3">
    <source>
        <dbReference type="Proteomes" id="UP000324897"/>
    </source>
</evidence>
<evidence type="ECO:0000256" key="1">
    <source>
        <dbReference type="SAM" id="Phobius"/>
    </source>
</evidence>
<proteinExistence type="predicted"/>
<reference evidence="2 3" key="1">
    <citation type="journal article" date="2019" name="Sci. Rep.">
        <title>A high-quality genome of Eragrostis curvula grass provides insights into Poaceae evolution and supports new strategies to enhance forage quality.</title>
        <authorList>
            <person name="Carballo J."/>
            <person name="Santos B.A.C.M."/>
            <person name="Zappacosta D."/>
            <person name="Garbus I."/>
            <person name="Selva J.P."/>
            <person name="Gallo C.A."/>
            <person name="Diaz A."/>
            <person name="Albertini E."/>
            <person name="Caccamo M."/>
            <person name="Echenique V."/>
        </authorList>
    </citation>
    <scope>NUCLEOTIDE SEQUENCE [LARGE SCALE GENOMIC DNA]</scope>
    <source>
        <strain evidence="3">cv. Victoria</strain>
        <tissue evidence="2">Leaf</tissue>
    </source>
</reference>
<feature type="transmembrane region" description="Helical" evidence="1">
    <location>
        <begin position="6"/>
        <end position="29"/>
    </location>
</feature>
<accession>A0A5J9UKG6</accession>
<organism evidence="2 3">
    <name type="scientific">Eragrostis curvula</name>
    <name type="common">weeping love grass</name>
    <dbReference type="NCBI Taxonomy" id="38414"/>
    <lineage>
        <taxon>Eukaryota</taxon>
        <taxon>Viridiplantae</taxon>
        <taxon>Streptophyta</taxon>
        <taxon>Embryophyta</taxon>
        <taxon>Tracheophyta</taxon>
        <taxon>Spermatophyta</taxon>
        <taxon>Magnoliopsida</taxon>
        <taxon>Liliopsida</taxon>
        <taxon>Poales</taxon>
        <taxon>Poaceae</taxon>
        <taxon>PACMAD clade</taxon>
        <taxon>Chloridoideae</taxon>
        <taxon>Eragrostideae</taxon>
        <taxon>Eragrostidinae</taxon>
        <taxon>Eragrostis</taxon>
    </lineage>
</organism>
<feature type="non-terminal residue" evidence="2">
    <location>
        <position position="1"/>
    </location>
</feature>